<gene>
    <name evidence="9" type="primary">tatA</name>
    <name evidence="11" type="ORF">SAMN06296378_1879</name>
</gene>
<comment type="subunit">
    <text evidence="9">The Tat system comprises two distinct complexes: a TatABC complex, containing multiple copies of TatA, TatB and TatC subunits, and a separate TatA complex, containing only TatA subunits. Substrates initially bind to the TatABC complex, which probably triggers association of the separate TatA complex to form the active translocon.</text>
</comment>
<evidence type="ECO:0000256" key="4">
    <source>
        <dbReference type="ARBA" id="ARBA00022692"/>
    </source>
</evidence>
<accession>A0A2C8ZTV6</accession>
<proteinExistence type="inferred from homology"/>
<dbReference type="RefSeq" id="WP_097060999.1">
    <property type="nucleotide sequence ID" value="NZ_BMLC01000005.1"/>
</dbReference>
<sequence length="96" mass="9907">MFGNAFGWPHLLVILAIVLLLFGAPKLPGLARSLGQSMRIFRSEVKTMKDENGNDAPAGNSAADTSTPVSTDSPTATTSTDTTTGTTSTGATKPKP</sequence>
<feature type="region of interest" description="Disordered" evidence="10">
    <location>
        <begin position="45"/>
        <end position="96"/>
    </location>
</feature>
<dbReference type="GO" id="GO:0008320">
    <property type="term" value="F:protein transmembrane transporter activity"/>
    <property type="evidence" value="ECO:0007669"/>
    <property type="project" value="UniProtKB-UniRule"/>
</dbReference>
<protein>
    <recommendedName>
        <fullName evidence="9">Sec-independent protein translocase protein TatA</fullName>
    </recommendedName>
</protein>
<dbReference type="OrthoDB" id="5245163at2"/>
<dbReference type="PANTHER" id="PTHR42982">
    <property type="entry name" value="SEC-INDEPENDENT PROTEIN TRANSLOCASE PROTEIN TATA"/>
    <property type="match status" value="1"/>
</dbReference>
<evidence type="ECO:0000313" key="12">
    <source>
        <dbReference type="Proteomes" id="UP000219440"/>
    </source>
</evidence>
<evidence type="ECO:0000256" key="1">
    <source>
        <dbReference type="ARBA" id="ARBA00004162"/>
    </source>
</evidence>
<reference evidence="11 12" key="1">
    <citation type="submission" date="2017-09" db="EMBL/GenBank/DDBJ databases">
        <authorList>
            <person name="Ehlers B."/>
            <person name="Leendertz F.H."/>
        </authorList>
    </citation>
    <scope>NUCLEOTIDE SEQUENCE [LARGE SCALE GENOMIC DNA]</scope>
    <source>
        <strain evidence="11 12">CGMCC 1.05381</strain>
    </source>
</reference>
<dbReference type="InterPro" id="IPR003369">
    <property type="entry name" value="TatA/B/E"/>
</dbReference>
<dbReference type="AlphaFoldDB" id="A0A2C8ZTV6"/>
<organism evidence="11 12">
    <name type="scientific">Salinibacterium xinjiangense</name>
    <dbReference type="NCBI Taxonomy" id="386302"/>
    <lineage>
        <taxon>Bacteria</taxon>
        <taxon>Bacillati</taxon>
        <taxon>Actinomycetota</taxon>
        <taxon>Actinomycetes</taxon>
        <taxon>Micrococcales</taxon>
        <taxon>Microbacteriaceae</taxon>
        <taxon>Salinibacterium</taxon>
    </lineage>
</organism>
<dbReference type="GO" id="GO:0043953">
    <property type="term" value="P:protein transport by the Tat complex"/>
    <property type="evidence" value="ECO:0007669"/>
    <property type="project" value="UniProtKB-UniRule"/>
</dbReference>
<dbReference type="PANTHER" id="PTHR42982:SF8">
    <property type="entry name" value="SEC-INDEPENDENT PROTEIN TRANSLOCASE PROTEIN TATA"/>
    <property type="match status" value="1"/>
</dbReference>
<dbReference type="EMBL" id="OCST01000004">
    <property type="protein sequence ID" value="SOE68972.1"/>
    <property type="molecule type" value="Genomic_DNA"/>
</dbReference>
<evidence type="ECO:0000256" key="3">
    <source>
        <dbReference type="ARBA" id="ARBA00022475"/>
    </source>
</evidence>
<dbReference type="NCBIfam" id="NF001854">
    <property type="entry name" value="PRK00575.1"/>
    <property type="match status" value="1"/>
</dbReference>
<comment type="subcellular location">
    <subcellularLocation>
        <location evidence="1 9">Cell membrane</location>
        <topology evidence="1 9">Single-pass membrane protein</topology>
    </subcellularLocation>
</comment>
<dbReference type="NCBIfam" id="TIGR01411">
    <property type="entry name" value="tatAE"/>
    <property type="match status" value="1"/>
</dbReference>
<dbReference type="Gene3D" id="1.20.5.3310">
    <property type="match status" value="1"/>
</dbReference>
<keyword evidence="6 9" id="KW-1133">Transmembrane helix</keyword>
<feature type="compositionally biased region" description="Low complexity" evidence="10">
    <location>
        <begin position="61"/>
        <end position="96"/>
    </location>
</feature>
<keyword evidence="7 9" id="KW-0811">Translocation</keyword>
<dbReference type="Pfam" id="PF02416">
    <property type="entry name" value="TatA_B_E"/>
    <property type="match status" value="1"/>
</dbReference>
<dbReference type="GO" id="GO:0033281">
    <property type="term" value="C:TAT protein transport complex"/>
    <property type="evidence" value="ECO:0007669"/>
    <property type="project" value="UniProtKB-UniRule"/>
</dbReference>
<keyword evidence="3 9" id="KW-1003">Cell membrane</keyword>
<evidence type="ECO:0000256" key="7">
    <source>
        <dbReference type="ARBA" id="ARBA00023010"/>
    </source>
</evidence>
<keyword evidence="4 9" id="KW-0812">Transmembrane</keyword>
<dbReference type="InterPro" id="IPR006312">
    <property type="entry name" value="TatA/E"/>
</dbReference>
<dbReference type="HAMAP" id="MF_00236">
    <property type="entry name" value="TatA_E"/>
    <property type="match status" value="1"/>
</dbReference>
<evidence type="ECO:0000256" key="6">
    <source>
        <dbReference type="ARBA" id="ARBA00022989"/>
    </source>
</evidence>
<evidence type="ECO:0000256" key="5">
    <source>
        <dbReference type="ARBA" id="ARBA00022927"/>
    </source>
</evidence>
<name>A0A2C8ZTV6_9MICO</name>
<keyword evidence="12" id="KW-1185">Reference proteome</keyword>
<comment type="similarity">
    <text evidence="9">Belongs to the TatA/E family.</text>
</comment>
<evidence type="ECO:0000256" key="9">
    <source>
        <dbReference type="HAMAP-Rule" id="MF_00236"/>
    </source>
</evidence>
<evidence type="ECO:0000256" key="2">
    <source>
        <dbReference type="ARBA" id="ARBA00022448"/>
    </source>
</evidence>
<comment type="function">
    <text evidence="9">Part of the twin-arginine translocation (Tat) system that transports large folded proteins containing a characteristic twin-arginine motif in their signal peptide across membranes. TatA could form the protein-conducting channel of the Tat system.</text>
</comment>
<evidence type="ECO:0000256" key="8">
    <source>
        <dbReference type="ARBA" id="ARBA00023136"/>
    </source>
</evidence>
<evidence type="ECO:0000313" key="11">
    <source>
        <dbReference type="EMBL" id="SOE68972.1"/>
    </source>
</evidence>
<dbReference type="Proteomes" id="UP000219440">
    <property type="component" value="Unassembled WGS sequence"/>
</dbReference>
<keyword evidence="2 9" id="KW-0813">Transport</keyword>
<keyword evidence="8 9" id="KW-0472">Membrane</keyword>
<keyword evidence="5 9" id="KW-0653">Protein transport</keyword>
<evidence type="ECO:0000256" key="10">
    <source>
        <dbReference type="SAM" id="MobiDB-lite"/>
    </source>
</evidence>